<evidence type="ECO:0000313" key="1">
    <source>
        <dbReference type="Proteomes" id="UP000887579"/>
    </source>
</evidence>
<protein>
    <submittedName>
        <fullName evidence="2">Ham1-like protein</fullName>
    </submittedName>
</protein>
<accession>A0AC34F994</accession>
<name>A0AC34F994_9BILA</name>
<organism evidence="1 2">
    <name type="scientific">Panagrolaimus sp. ES5</name>
    <dbReference type="NCBI Taxonomy" id="591445"/>
    <lineage>
        <taxon>Eukaryota</taxon>
        <taxon>Metazoa</taxon>
        <taxon>Ecdysozoa</taxon>
        <taxon>Nematoda</taxon>
        <taxon>Chromadorea</taxon>
        <taxon>Rhabditida</taxon>
        <taxon>Tylenchina</taxon>
        <taxon>Panagrolaimomorpha</taxon>
        <taxon>Panagrolaimoidea</taxon>
        <taxon>Panagrolaimidae</taxon>
        <taxon>Panagrolaimus</taxon>
    </lineage>
</organism>
<sequence>MDHSNSIDADAGVAPGMIFLPRNIVTFVSGNPDKRNDAIAILSPYTDIKLVDLDLKEIQGDEKEIAKDKCDLAMKLFENEIVIVEDTSLRFTEFGGMPGPYIKHFNKTVGADGLYKMLFCYSDKSAIVRSTVAIGVPKHLTNDGLRQIHIVSNNLKGEIVEPRGENGDKNGWDPCFKPAETFLTLGEMDEKERRKYCSRVGALFQATKVLLNIFNQNMDASKNEENGSGIELNN</sequence>
<dbReference type="WBParaSite" id="ES5_v2.g13667.t1">
    <property type="protein sequence ID" value="ES5_v2.g13667.t1"/>
    <property type="gene ID" value="ES5_v2.g13667"/>
</dbReference>
<proteinExistence type="predicted"/>
<reference evidence="2" key="1">
    <citation type="submission" date="2022-11" db="UniProtKB">
        <authorList>
            <consortium name="WormBaseParasite"/>
        </authorList>
    </citation>
    <scope>IDENTIFICATION</scope>
</reference>
<evidence type="ECO:0000313" key="2">
    <source>
        <dbReference type="WBParaSite" id="ES5_v2.g13667.t1"/>
    </source>
</evidence>
<dbReference type="Proteomes" id="UP000887579">
    <property type="component" value="Unplaced"/>
</dbReference>